<dbReference type="PANTHER" id="PTHR30619">
    <property type="entry name" value="DNA INTERNALIZATION/COMPETENCE PROTEIN COMEC/REC2"/>
    <property type="match status" value="1"/>
</dbReference>
<feature type="transmembrane region" description="Helical" evidence="6">
    <location>
        <begin position="434"/>
        <end position="459"/>
    </location>
</feature>
<keyword evidence="2" id="KW-1003">Cell membrane</keyword>
<gene>
    <name evidence="8" type="ORF">Xbed_00415</name>
</gene>
<comment type="caution">
    <text evidence="8">The sequence shown here is derived from an EMBL/GenBank/DDBJ whole genome shotgun (WGS) entry which is preliminary data.</text>
</comment>
<organism evidence="8 9">
    <name type="scientific">Xenorhabdus beddingii</name>
    <dbReference type="NCBI Taxonomy" id="40578"/>
    <lineage>
        <taxon>Bacteria</taxon>
        <taxon>Pseudomonadati</taxon>
        <taxon>Pseudomonadota</taxon>
        <taxon>Gammaproteobacteria</taxon>
        <taxon>Enterobacterales</taxon>
        <taxon>Morganellaceae</taxon>
        <taxon>Xenorhabdus</taxon>
    </lineage>
</organism>
<dbReference type="NCBIfam" id="TIGR00361">
    <property type="entry name" value="ComEC_Rec2"/>
    <property type="match status" value="1"/>
</dbReference>
<sequence length="792" mass="91363">MQEHKRMQRAISFIFTYLFAIWRKPTPIISLNLAALAIVLGIFPLLFLAELPQQKIIHYLIFLAFFLWFLPYKTIRLIALGLWVFIFGCWHAHNILTQITYFSETSRSAIVIIDSVSLESQTGETAKQDKNKQVRYRIRLIESNGKYIFPALYASVSWNSQVLLCAGQKWQVTMKLRPVHAQLNQGSYDNQRYSLSIRQPLNGQIIAAKPLNKNCSLRQNVINKLLPEIQPLKQAGIALALSFGERTWLDKSTRELLQQTGIAHLMAISGLHIAMASLFGWSFARMAQCFFPAKWIGFRFPLMMGWLMAMFYGWLSGWGIPAIRAILGLTLWVYLRCKSRFCFSWQWALWSAALILFFDPLAILSDSFWLSFTAVMALLFWYHWIPLPEKMRHGWKWVWLRGLHMQLGMMLMLLPLQLLLFQGVNIASLAANLWAVPIVSFLSVPLVMLGIVCLFLPVIQPFLWQLVDYSISLALMPLPALTHSWIETGHYPVVMTLAGWFLVVIWRLGWWKSYKWLLGVSIGIIACYSKRSDEHQWRFSMLDIGHGLAVVIDRGGKAIIFDTGNRWETGSMAEKVIVPYLRWHRLTPEQIILSHDHLDHMGGAEYLNEKYPDVPMRSPLLGRTHLPCVRGEQWTWQGLTFNVLWPPEKTAIVGNNQSCVIRIDDGSHSLLLTGDLEKQGEYRLSELEKKHLNATILQVPHHGSNTSSSGMFIRKVMPQYALVSVARYSPWRLPSAKVKQRYKSTGVEWHSTAVSGQITGYFYRDHIKLEGYRQQIVSRWYHQWFGIRGDHE</sequence>
<feature type="transmembrane region" description="Helical" evidence="6">
    <location>
        <begin position="261"/>
        <end position="284"/>
    </location>
</feature>
<evidence type="ECO:0000259" key="7">
    <source>
        <dbReference type="SMART" id="SM00849"/>
    </source>
</evidence>
<feature type="transmembrane region" description="Helical" evidence="6">
    <location>
        <begin position="28"/>
        <end position="49"/>
    </location>
</feature>
<dbReference type="AlphaFoldDB" id="A0A1Y2STK0"/>
<protein>
    <submittedName>
        <fullName evidence="8">ComEC family protein</fullName>
    </submittedName>
</protein>
<dbReference type="Gene3D" id="3.60.15.10">
    <property type="entry name" value="Ribonuclease Z/Hydroxyacylglutathione hydrolase-like"/>
    <property type="match status" value="1"/>
</dbReference>
<evidence type="ECO:0000313" key="9">
    <source>
        <dbReference type="Proteomes" id="UP000194204"/>
    </source>
</evidence>
<dbReference type="CDD" id="cd07731">
    <property type="entry name" value="ComA-like_MBL-fold"/>
    <property type="match status" value="1"/>
</dbReference>
<evidence type="ECO:0000256" key="1">
    <source>
        <dbReference type="ARBA" id="ARBA00004651"/>
    </source>
</evidence>
<dbReference type="SUPFAM" id="SSF56281">
    <property type="entry name" value="Metallo-hydrolase/oxidoreductase"/>
    <property type="match status" value="1"/>
</dbReference>
<evidence type="ECO:0000256" key="5">
    <source>
        <dbReference type="ARBA" id="ARBA00023136"/>
    </source>
</evidence>
<evidence type="ECO:0000313" key="8">
    <source>
        <dbReference type="EMBL" id="OTA21665.1"/>
    </source>
</evidence>
<feature type="transmembrane region" description="Helical" evidence="6">
    <location>
        <begin position="369"/>
        <end position="387"/>
    </location>
</feature>
<keyword evidence="3 6" id="KW-0812">Transmembrane</keyword>
<dbReference type="STRING" id="40578.Xbed_00415"/>
<dbReference type="InterPro" id="IPR004477">
    <property type="entry name" value="ComEC_N"/>
</dbReference>
<feature type="domain" description="Metallo-beta-lactamase" evidence="7">
    <location>
        <begin position="546"/>
        <end position="727"/>
    </location>
</feature>
<keyword evidence="4 6" id="KW-1133">Transmembrane helix</keyword>
<evidence type="ECO:0000256" key="3">
    <source>
        <dbReference type="ARBA" id="ARBA00022692"/>
    </source>
</evidence>
<dbReference type="Pfam" id="PF03772">
    <property type="entry name" value="Competence"/>
    <property type="match status" value="1"/>
</dbReference>
<dbReference type="SMART" id="SM00849">
    <property type="entry name" value="Lactamase_B"/>
    <property type="match status" value="1"/>
</dbReference>
<evidence type="ECO:0000256" key="4">
    <source>
        <dbReference type="ARBA" id="ARBA00022989"/>
    </source>
</evidence>
<dbReference type="GO" id="GO:0030420">
    <property type="term" value="P:establishment of competence for transformation"/>
    <property type="evidence" value="ECO:0007669"/>
    <property type="project" value="InterPro"/>
</dbReference>
<feature type="transmembrane region" description="Helical" evidence="6">
    <location>
        <begin position="347"/>
        <end position="363"/>
    </location>
</feature>
<dbReference type="InterPro" id="IPR052159">
    <property type="entry name" value="Competence_DNA_uptake"/>
</dbReference>
<evidence type="ECO:0000256" key="2">
    <source>
        <dbReference type="ARBA" id="ARBA00022475"/>
    </source>
</evidence>
<name>A0A1Y2STK0_9GAMM</name>
<comment type="subcellular location">
    <subcellularLocation>
        <location evidence="1">Cell membrane</location>
        <topology evidence="1">Multi-pass membrane protein</topology>
    </subcellularLocation>
</comment>
<dbReference type="InterPro" id="IPR035681">
    <property type="entry name" value="ComA-like_MBL"/>
</dbReference>
<dbReference type="InterPro" id="IPR004797">
    <property type="entry name" value="Competence_ComEC/Rec2"/>
</dbReference>
<dbReference type="GO" id="GO:0005886">
    <property type="term" value="C:plasma membrane"/>
    <property type="evidence" value="ECO:0007669"/>
    <property type="project" value="UniProtKB-SubCell"/>
</dbReference>
<dbReference type="Pfam" id="PF00753">
    <property type="entry name" value="Lactamase_B"/>
    <property type="match status" value="1"/>
</dbReference>
<proteinExistence type="predicted"/>
<accession>A0A1Y2STK0</accession>
<dbReference type="NCBIfam" id="NF008580">
    <property type="entry name" value="PRK11539.1"/>
    <property type="match status" value="1"/>
</dbReference>
<dbReference type="NCBIfam" id="TIGR00360">
    <property type="entry name" value="ComEC_N-term"/>
    <property type="match status" value="1"/>
</dbReference>
<evidence type="ECO:0000256" key="6">
    <source>
        <dbReference type="SAM" id="Phobius"/>
    </source>
</evidence>
<feature type="transmembrane region" description="Helical" evidence="6">
    <location>
        <begin position="304"/>
        <end position="335"/>
    </location>
</feature>
<feature type="transmembrane region" description="Helical" evidence="6">
    <location>
        <begin position="492"/>
        <end position="510"/>
    </location>
</feature>
<dbReference type="Proteomes" id="UP000194204">
    <property type="component" value="Unassembled WGS sequence"/>
</dbReference>
<reference evidence="8 9" key="1">
    <citation type="submission" date="2017-01" db="EMBL/GenBank/DDBJ databases">
        <title>Deconstructing symbiosis and pathogenesis requirements using a combined genomic-metabolomic approach.</title>
        <authorList>
            <person name="Tobias N.J."/>
            <person name="Wolff H."/>
            <person name="Djahanschiri B."/>
            <person name="Ebersberger I."/>
            <person name="Bode H.B."/>
        </authorList>
    </citation>
    <scope>NUCLEOTIDE SEQUENCE [LARGE SCALE GENOMIC DNA]</scope>
    <source>
        <strain evidence="8 9">DSM 4764</strain>
    </source>
</reference>
<dbReference type="InterPro" id="IPR001279">
    <property type="entry name" value="Metallo-B-lactamas"/>
</dbReference>
<dbReference type="EMBL" id="MUBK01000002">
    <property type="protein sequence ID" value="OTA21665.1"/>
    <property type="molecule type" value="Genomic_DNA"/>
</dbReference>
<keyword evidence="5 6" id="KW-0472">Membrane</keyword>
<dbReference type="InterPro" id="IPR036866">
    <property type="entry name" value="RibonucZ/Hydroxyglut_hydro"/>
</dbReference>
<keyword evidence="9" id="KW-1185">Reference proteome</keyword>
<dbReference type="PANTHER" id="PTHR30619:SF1">
    <property type="entry name" value="RECOMBINATION PROTEIN 2"/>
    <property type="match status" value="1"/>
</dbReference>
<feature type="transmembrane region" description="Helical" evidence="6">
    <location>
        <begin position="407"/>
        <end position="428"/>
    </location>
</feature>